<evidence type="ECO:0000259" key="1">
    <source>
        <dbReference type="Pfam" id="PF13767"/>
    </source>
</evidence>
<dbReference type="AlphaFoldDB" id="A0A1Z4LP35"/>
<accession>A0A1Z4LP35</accession>
<organism evidence="2 3">
    <name type="scientific">Calothrix parasitica NIES-267</name>
    <dbReference type="NCBI Taxonomy" id="1973488"/>
    <lineage>
        <taxon>Bacteria</taxon>
        <taxon>Bacillati</taxon>
        <taxon>Cyanobacteriota</taxon>
        <taxon>Cyanophyceae</taxon>
        <taxon>Nostocales</taxon>
        <taxon>Calotrichaceae</taxon>
        <taxon>Calothrix</taxon>
    </lineage>
</organism>
<dbReference type="InterPro" id="IPR025433">
    <property type="entry name" value="DUF4168"/>
</dbReference>
<keyword evidence="3" id="KW-1185">Reference proteome</keyword>
<reference evidence="2 3" key="1">
    <citation type="submission" date="2017-06" db="EMBL/GenBank/DDBJ databases">
        <title>Genome sequencing of cyanobaciteial culture collection at National Institute for Environmental Studies (NIES).</title>
        <authorList>
            <person name="Hirose Y."/>
            <person name="Shimura Y."/>
            <person name="Fujisawa T."/>
            <person name="Nakamura Y."/>
            <person name="Kawachi M."/>
        </authorList>
    </citation>
    <scope>NUCLEOTIDE SEQUENCE [LARGE SCALE GENOMIC DNA]</scope>
    <source>
        <strain evidence="2 3">NIES-267</strain>
    </source>
</reference>
<dbReference type="OrthoDB" id="565076at2"/>
<dbReference type="Proteomes" id="UP000218418">
    <property type="component" value="Chromosome"/>
</dbReference>
<protein>
    <recommendedName>
        <fullName evidence="1">DUF4168 domain-containing protein</fullName>
    </recommendedName>
</protein>
<evidence type="ECO:0000313" key="3">
    <source>
        <dbReference type="Proteomes" id="UP000218418"/>
    </source>
</evidence>
<name>A0A1Z4LP35_9CYAN</name>
<dbReference type="EMBL" id="AP018227">
    <property type="protein sequence ID" value="BAY82977.1"/>
    <property type="molecule type" value="Genomic_DNA"/>
</dbReference>
<dbReference type="Pfam" id="PF13767">
    <property type="entry name" value="DUF4168"/>
    <property type="match status" value="1"/>
</dbReference>
<proteinExistence type="predicted"/>
<sequence>MKRITHTSKEINIARMLYKSFLIGTLATLGFTASSIVSSVKADAQTPKTVNDSEIVKYSKALLMIEQNRVQAFDEIKKLSGGKVPAIICNRPKTITSLSSREARNIAKNYCQDSQKIVRGSGLSVKRFNGITLQLRTDDSLKMQIHKALIRIQNKPSSR</sequence>
<feature type="domain" description="DUF4168" evidence="1">
    <location>
        <begin position="51"/>
        <end position="145"/>
    </location>
</feature>
<gene>
    <name evidence="2" type="ORF">NIES267_24630</name>
</gene>
<evidence type="ECO:0000313" key="2">
    <source>
        <dbReference type="EMBL" id="BAY82977.1"/>
    </source>
</evidence>